<dbReference type="AlphaFoldDB" id="A0A087FYH6"/>
<keyword evidence="2" id="KW-1185">Reference proteome</keyword>
<proteinExistence type="predicted"/>
<evidence type="ECO:0000313" key="2">
    <source>
        <dbReference type="Proteomes" id="UP000029120"/>
    </source>
</evidence>
<sequence length="253" mass="28634">MENRKTSSMTWEELWEDLRRPISAHSEPENRKSPPVTLESLSTLLTTPISLQSKFQKQSKERSMTFDDKFDAKLVSVMEYLKKVEAYIVPVEESICATESIDAYMATETSCEKEAIHEQGTFTHWRRMEQPLMSSSLCTIRRRHNVGDLEHRICGDTKLIFVCVMKYEFGLVNLQSRNQSGVVGLVSRSLTEAMLHCSIIVAYRLRLLEGSKILDACHISQLKTVLGAGQFVSPLPLLLAQNEELVIVVGLSP</sequence>
<accession>A0A087FYH6</accession>
<evidence type="ECO:0000313" key="1">
    <source>
        <dbReference type="EMBL" id="KFK22678.1"/>
    </source>
</evidence>
<protein>
    <submittedName>
        <fullName evidence="1">Uncharacterized protein</fullName>
    </submittedName>
</protein>
<name>A0A087FYH6_ARAAL</name>
<reference evidence="2" key="1">
    <citation type="journal article" date="2015" name="Nat. Plants">
        <title>Genome expansion of Arabis alpina linked with retrotransposition and reduced symmetric DNA methylation.</title>
        <authorList>
            <person name="Willing E.M."/>
            <person name="Rawat V."/>
            <person name="Mandakova T."/>
            <person name="Maumus F."/>
            <person name="James G.V."/>
            <person name="Nordstroem K.J."/>
            <person name="Becker C."/>
            <person name="Warthmann N."/>
            <person name="Chica C."/>
            <person name="Szarzynska B."/>
            <person name="Zytnicki M."/>
            <person name="Albani M.C."/>
            <person name="Kiefer C."/>
            <person name="Bergonzi S."/>
            <person name="Castaings L."/>
            <person name="Mateos J.L."/>
            <person name="Berns M.C."/>
            <person name="Bujdoso N."/>
            <person name="Piofczyk T."/>
            <person name="de Lorenzo L."/>
            <person name="Barrero-Sicilia C."/>
            <person name="Mateos I."/>
            <person name="Piednoel M."/>
            <person name="Hagmann J."/>
            <person name="Chen-Min-Tao R."/>
            <person name="Iglesias-Fernandez R."/>
            <person name="Schuster S.C."/>
            <person name="Alonso-Blanco C."/>
            <person name="Roudier F."/>
            <person name="Carbonero P."/>
            <person name="Paz-Ares J."/>
            <person name="Davis S.J."/>
            <person name="Pecinka A."/>
            <person name="Quesneville H."/>
            <person name="Colot V."/>
            <person name="Lysak M.A."/>
            <person name="Weigel D."/>
            <person name="Coupland G."/>
            <person name="Schneeberger K."/>
        </authorList>
    </citation>
    <scope>NUCLEOTIDE SEQUENCE [LARGE SCALE GENOMIC DNA]</scope>
    <source>
        <strain evidence="2">cv. Pajares</strain>
    </source>
</reference>
<dbReference type="Gramene" id="KFK22678">
    <property type="protein sequence ID" value="KFK22678"/>
    <property type="gene ID" value="AALP_AAs39051U000100"/>
</dbReference>
<dbReference type="Proteomes" id="UP000029120">
    <property type="component" value="Unassembled WGS sequence"/>
</dbReference>
<gene>
    <name evidence="1" type="ORF">AALP_AAs39051U000100</name>
</gene>
<dbReference type="EMBL" id="KL986473">
    <property type="protein sequence ID" value="KFK22678.1"/>
    <property type="molecule type" value="Genomic_DNA"/>
</dbReference>
<organism evidence="1 2">
    <name type="scientific">Arabis alpina</name>
    <name type="common">Alpine rock-cress</name>
    <dbReference type="NCBI Taxonomy" id="50452"/>
    <lineage>
        <taxon>Eukaryota</taxon>
        <taxon>Viridiplantae</taxon>
        <taxon>Streptophyta</taxon>
        <taxon>Embryophyta</taxon>
        <taxon>Tracheophyta</taxon>
        <taxon>Spermatophyta</taxon>
        <taxon>Magnoliopsida</taxon>
        <taxon>eudicotyledons</taxon>
        <taxon>Gunneridae</taxon>
        <taxon>Pentapetalae</taxon>
        <taxon>rosids</taxon>
        <taxon>malvids</taxon>
        <taxon>Brassicales</taxon>
        <taxon>Brassicaceae</taxon>
        <taxon>Arabideae</taxon>
        <taxon>Arabis</taxon>
    </lineage>
</organism>